<evidence type="ECO:0000256" key="6">
    <source>
        <dbReference type="ARBA" id="ARBA00022741"/>
    </source>
</evidence>
<dbReference type="PROSITE" id="PS00859">
    <property type="entry name" value="GTP_CYCLOHYDROL_1_1"/>
    <property type="match status" value="1"/>
</dbReference>
<dbReference type="GO" id="GO:0005737">
    <property type="term" value="C:cytoplasm"/>
    <property type="evidence" value="ECO:0007669"/>
    <property type="project" value="TreeGrafter"/>
</dbReference>
<comment type="caution">
    <text evidence="12">The sequence shown here is derived from an EMBL/GenBank/DDBJ whole genome shotgun (WGS) entry which is preliminary data.</text>
</comment>
<evidence type="ECO:0000256" key="7">
    <source>
        <dbReference type="ARBA" id="ARBA00022801"/>
    </source>
</evidence>
<comment type="subunit">
    <text evidence="3">Toroid-shaped homodecamer, composed of two pentamers of five dimers.</text>
</comment>
<dbReference type="PANTHER" id="PTHR11109">
    <property type="entry name" value="GTP CYCLOHYDROLASE I"/>
    <property type="match status" value="1"/>
</dbReference>
<dbReference type="Pfam" id="PF01227">
    <property type="entry name" value="GTP_cyclohydroI"/>
    <property type="match status" value="1"/>
</dbReference>
<reference evidence="12 13" key="1">
    <citation type="journal article" date="2024" name="BMC Genomics">
        <title>Genome assembly of redclaw crayfish (Cherax quadricarinatus) provides insights into its immune adaptation and hypoxia tolerance.</title>
        <authorList>
            <person name="Liu Z."/>
            <person name="Zheng J."/>
            <person name="Li H."/>
            <person name="Fang K."/>
            <person name="Wang S."/>
            <person name="He J."/>
            <person name="Zhou D."/>
            <person name="Weng S."/>
            <person name="Chi M."/>
            <person name="Gu Z."/>
            <person name="He J."/>
            <person name="Li F."/>
            <person name="Wang M."/>
        </authorList>
    </citation>
    <scope>NUCLEOTIDE SEQUENCE [LARGE SCALE GENOMIC DNA]</scope>
    <source>
        <strain evidence="12">ZL_2023a</strain>
    </source>
</reference>
<dbReference type="InterPro" id="IPR001474">
    <property type="entry name" value="GTP_CycHdrlase_I"/>
</dbReference>
<dbReference type="Proteomes" id="UP001445076">
    <property type="component" value="Unassembled WGS sequence"/>
</dbReference>
<dbReference type="InterPro" id="IPR043133">
    <property type="entry name" value="GTP-CH-I_C/QueF"/>
</dbReference>
<dbReference type="GO" id="GO:0008270">
    <property type="term" value="F:zinc ion binding"/>
    <property type="evidence" value="ECO:0007669"/>
    <property type="project" value="TreeGrafter"/>
</dbReference>
<comment type="pathway">
    <text evidence="1">Cofactor biosynthesis; 7,8-dihydroneopterin triphosphate biosynthesis; 7,8-dihydroneopterin triphosphate from GTP: step 1/1.</text>
</comment>
<keyword evidence="9" id="KW-0342">GTP-binding</keyword>
<dbReference type="GO" id="GO:0046654">
    <property type="term" value="P:tetrahydrofolate biosynthetic process"/>
    <property type="evidence" value="ECO:0007669"/>
    <property type="project" value="InterPro"/>
</dbReference>
<dbReference type="EC" id="3.5.4.16" evidence="4"/>
<evidence type="ECO:0000256" key="5">
    <source>
        <dbReference type="ARBA" id="ARBA00017272"/>
    </source>
</evidence>
<dbReference type="InterPro" id="IPR043134">
    <property type="entry name" value="GTP-CH-I_N"/>
</dbReference>
<evidence type="ECO:0000256" key="8">
    <source>
        <dbReference type="ARBA" id="ARBA00023007"/>
    </source>
</evidence>
<dbReference type="FunFam" id="1.10.286.10:FF:000003">
    <property type="entry name" value="GTP cyclohydrolase 1"/>
    <property type="match status" value="1"/>
</dbReference>
<evidence type="ECO:0000256" key="2">
    <source>
        <dbReference type="ARBA" id="ARBA00008085"/>
    </source>
</evidence>
<feature type="domain" description="GTP cyclohydrolase I" evidence="11">
    <location>
        <begin position="91"/>
        <end position="187"/>
    </location>
</feature>
<gene>
    <name evidence="12" type="ORF">OTU49_002172</name>
</gene>
<accession>A0AAW0XQX2</accession>
<keyword evidence="7" id="KW-0378">Hydrolase</keyword>
<keyword evidence="6" id="KW-0547">Nucleotide-binding</keyword>
<sequence>MSLINGMSPAESSPSPQAPAGVLGCKCVGGNPLPPLHHQETYEDRKAQLLHLARERRSSSSTGHEKCPFHFDLELDHKPPTREDIIPELANSYRSLLKGLGENPEREGLLKTPVRAAKAMLYFTKGYDQTIDDVMNDAVFNEDHDDLVIVKDIEMFSICEHHLVPFWGKVSVGYLPNKKILGLSKVASAGTPHQADCSGCGGGHTAYWSGCCCGGHPHVYGNARSAENKLQDHYVDHAGCVQR</sequence>
<organism evidence="12 13">
    <name type="scientific">Cherax quadricarinatus</name>
    <name type="common">Australian red claw crayfish</name>
    <dbReference type="NCBI Taxonomy" id="27406"/>
    <lineage>
        <taxon>Eukaryota</taxon>
        <taxon>Metazoa</taxon>
        <taxon>Ecdysozoa</taxon>
        <taxon>Arthropoda</taxon>
        <taxon>Crustacea</taxon>
        <taxon>Multicrustacea</taxon>
        <taxon>Malacostraca</taxon>
        <taxon>Eumalacostraca</taxon>
        <taxon>Eucarida</taxon>
        <taxon>Decapoda</taxon>
        <taxon>Pleocyemata</taxon>
        <taxon>Astacidea</taxon>
        <taxon>Parastacoidea</taxon>
        <taxon>Parastacidae</taxon>
        <taxon>Cherax</taxon>
    </lineage>
</organism>
<evidence type="ECO:0000256" key="9">
    <source>
        <dbReference type="ARBA" id="ARBA00023134"/>
    </source>
</evidence>
<dbReference type="GO" id="GO:0003934">
    <property type="term" value="F:GTP cyclohydrolase I activity"/>
    <property type="evidence" value="ECO:0007669"/>
    <property type="project" value="UniProtKB-EC"/>
</dbReference>
<evidence type="ECO:0000313" key="12">
    <source>
        <dbReference type="EMBL" id="KAK8742201.1"/>
    </source>
</evidence>
<dbReference type="PANTHER" id="PTHR11109:SF7">
    <property type="entry name" value="GTP CYCLOHYDROLASE 1"/>
    <property type="match status" value="1"/>
</dbReference>
<dbReference type="Gene3D" id="1.10.286.10">
    <property type="match status" value="1"/>
</dbReference>
<keyword evidence="8" id="KW-0783">Tetrahydrobiopterin biosynthesis</keyword>
<dbReference type="Gene3D" id="3.30.1130.10">
    <property type="match status" value="1"/>
</dbReference>
<dbReference type="AlphaFoldDB" id="A0AAW0XQX2"/>
<evidence type="ECO:0000256" key="4">
    <source>
        <dbReference type="ARBA" id="ARBA00012715"/>
    </source>
</evidence>
<dbReference type="EMBL" id="JARKIK010000029">
    <property type="protein sequence ID" value="KAK8742201.1"/>
    <property type="molecule type" value="Genomic_DNA"/>
</dbReference>
<comment type="similarity">
    <text evidence="2">Belongs to the GTP cyclohydrolase I family.</text>
</comment>
<dbReference type="InterPro" id="IPR018234">
    <property type="entry name" value="GTP_CycHdrlase_I_CS"/>
</dbReference>
<dbReference type="GO" id="GO:0006729">
    <property type="term" value="P:tetrahydrobiopterin biosynthetic process"/>
    <property type="evidence" value="ECO:0007669"/>
    <property type="project" value="UniProtKB-KW"/>
</dbReference>
<dbReference type="SUPFAM" id="SSF55620">
    <property type="entry name" value="Tetrahydrobiopterin biosynthesis enzymes-like"/>
    <property type="match status" value="1"/>
</dbReference>
<evidence type="ECO:0000256" key="10">
    <source>
        <dbReference type="ARBA" id="ARBA00030854"/>
    </source>
</evidence>
<dbReference type="InterPro" id="IPR020602">
    <property type="entry name" value="GTP_CycHdrlase_I_dom"/>
</dbReference>
<evidence type="ECO:0000259" key="11">
    <source>
        <dbReference type="Pfam" id="PF01227"/>
    </source>
</evidence>
<evidence type="ECO:0000256" key="3">
    <source>
        <dbReference type="ARBA" id="ARBA00011857"/>
    </source>
</evidence>
<proteinExistence type="inferred from homology"/>
<evidence type="ECO:0000256" key="1">
    <source>
        <dbReference type="ARBA" id="ARBA00005080"/>
    </source>
</evidence>
<protein>
    <recommendedName>
        <fullName evidence="5">GTP cyclohydrolase 1</fullName>
        <ecNumber evidence="4">3.5.4.16</ecNumber>
    </recommendedName>
    <alternativeName>
        <fullName evidence="10">GTP cyclohydrolase I</fullName>
    </alternativeName>
</protein>
<dbReference type="GO" id="GO:0005525">
    <property type="term" value="F:GTP binding"/>
    <property type="evidence" value="ECO:0007669"/>
    <property type="project" value="UniProtKB-KW"/>
</dbReference>
<keyword evidence="13" id="KW-1185">Reference proteome</keyword>
<name>A0AAW0XQX2_CHEQU</name>
<evidence type="ECO:0000313" key="13">
    <source>
        <dbReference type="Proteomes" id="UP001445076"/>
    </source>
</evidence>